<dbReference type="OrthoDB" id="688333at2759"/>
<dbReference type="Proteomes" id="UP000636709">
    <property type="component" value="Unassembled WGS sequence"/>
</dbReference>
<sequence>MLPGKVAVLLVVLAIISLDPVSGGGCWSRTLICTEKQKNHIVKTCKPHILKSDRRSPATKTGACCQAVRELQAINEGMMQCVFDRFTAAEKEKYFEQAVTKFLKNYCTQVSSFVRTRQHPRQVKIINFDHPSDKGFENHATHEVRDKGLE</sequence>
<protein>
    <submittedName>
        <fullName evidence="2">Uncharacterized protein</fullName>
    </submittedName>
</protein>
<dbReference type="AlphaFoldDB" id="A0A835F7N3"/>
<evidence type="ECO:0000313" key="2">
    <source>
        <dbReference type="EMBL" id="KAF8730897.1"/>
    </source>
</evidence>
<reference evidence="2" key="1">
    <citation type="submission" date="2020-07" db="EMBL/GenBank/DDBJ databases">
        <title>Genome sequence and genetic diversity analysis of an under-domesticated orphan crop, white fonio (Digitaria exilis).</title>
        <authorList>
            <person name="Bennetzen J.L."/>
            <person name="Chen S."/>
            <person name="Ma X."/>
            <person name="Wang X."/>
            <person name="Yssel A.E.J."/>
            <person name="Chaluvadi S.R."/>
            <person name="Johnson M."/>
            <person name="Gangashetty P."/>
            <person name="Hamidou F."/>
            <person name="Sanogo M.D."/>
            <person name="Zwaenepoel A."/>
            <person name="Wallace J."/>
            <person name="Van De Peer Y."/>
            <person name="Van Deynze A."/>
        </authorList>
    </citation>
    <scope>NUCLEOTIDE SEQUENCE</scope>
    <source>
        <tissue evidence="2">Leaves</tissue>
    </source>
</reference>
<feature type="chain" id="PRO_5032745366" evidence="1">
    <location>
        <begin position="24"/>
        <end position="150"/>
    </location>
</feature>
<name>A0A835F7N3_9POAL</name>
<organism evidence="2 3">
    <name type="scientific">Digitaria exilis</name>
    <dbReference type="NCBI Taxonomy" id="1010633"/>
    <lineage>
        <taxon>Eukaryota</taxon>
        <taxon>Viridiplantae</taxon>
        <taxon>Streptophyta</taxon>
        <taxon>Embryophyta</taxon>
        <taxon>Tracheophyta</taxon>
        <taxon>Spermatophyta</taxon>
        <taxon>Magnoliopsida</taxon>
        <taxon>Liliopsida</taxon>
        <taxon>Poales</taxon>
        <taxon>Poaceae</taxon>
        <taxon>PACMAD clade</taxon>
        <taxon>Panicoideae</taxon>
        <taxon>Panicodae</taxon>
        <taxon>Paniceae</taxon>
        <taxon>Anthephorinae</taxon>
        <taxon>Digitaria</taxon>
    </lineage>
</organism>
<evidence type="ECO:0000256" key="1">
    <source>
        <dbReference type="SAM" id="SignalP"/>
    </source>
</evidence>
<feature type="signal peptide" evidence="1">
    <location>
        <begin position="1"/>
        <end position="23"/>
    </location>
</feature>
<comment type="caution">
    <text evidence="2">The sequence shown here is derived from an EMBL/GenBank/DDBJ whole genome shotgun (WGS) entry which is preliminary data.</text>
</comment>
<proteinExistence type="predicted"/>
<dbReference type="EMBL" id="JACEFO010001613">
    <property type="protein sequence ID" value="KAF8730897.1"/>
    <property type="molecule type" value="Genomic_DNA"/>
</dbReference>
<gene>
    <name evidence="2" type="ORF">HU200_016769</name>
</gene>
<evidence type="ECO:0000313" key="3">
    <source>
        <dbReference type="Proteomes" id="UP000636709"/>
    </source>
</evidence>
<keyword evidence="1" id="KW-0732">Signal</keyword>
<keyword evidence="3" id="KW-1185">Reference proteome</keyword>
<accession>A0A835F7N3</accession>